<dbReference type="Proteomes" id="UP001239111">
    <property type="component" value="Chromosome 4"/>
</dbReference>
<keyword evidence="2" id="KW-1185">Reference proteome</keyword>
<evidence type="ECO:0000313" key="2">
    <source>
        <dbReference type="Proteomes" id="UP001239111"/>
    </source>
</evidence>
<proteinExistence type="predicted"/>
<gene>
    <name evidence="1" type="ORF">QAD02_006874</name>
</gene>
<comment type="caution">
    <text evidence="1">The sequence shown here is derived from an EMBL/GenBank/DDBJ whole genome shotgun (WGS) entry which is preliminary data.</text>
</comment>
<evidence type="ECO:0000313" key="1">
    <source>
        <dbReference type="EMBL" id="KAJ8665212.1"/>
    </source>
</evidence>
<accession>A0ACC2N2F0</accession>
<reference evidence="1" key="1">
    <citation type="submission" date="2023-04" db="EMBL/GenBank/DDBJ databases">
        <title>A chromosome-level genome assembly of the parasitoid wasp Eretmocerus hayati.</title>
        <authorList>
            <person name="Zhong Y."/>
            <person name="Liu S."/>
            <person name="Liu Y."/>
        </authorList>
    </citation>
    <scope>NUCLEOTIDE SEQUENCE</scope>
    <source>
        <strain evidence="1">ZJU_SS_LIU_2023</strain>
    </source>
</reference>
<protein>
    <submittedName>
        <fullName evidence="1">Uncharacterized protein</fullName>
    </submittedName>
</protein>
<name>A0ACC2N2F0_9HYME</name>
<sequence length="419" mass="46978">MAIPKFLFLLLLNLTIFVLAQQKPEKIVYEWKVINFEWPSDEDYESAVANGSYVEENVGLGGIKVWKDKIYLTSPRYKDGIPATLMVVPVEPTDGNSSPNLAPYPSWSMQEIGNCSALQYVQSMEIDPLGRMWVLDTGRINLLQLKTQNLCPPRLVIFDLEEDGRILLDYEFPEDVAPPDLAFLDDIVLEHEDGGFAYITDTALSGTPGIIVFSLAERESWRVEHDSMKPTDVDFTVQYDNTPVDIPVGLDGIALSPASTEGDRTLYYSPLSSYTVYSIPTQVLRSRPSDIEDDLTILGTRQSQSDGMIMSADGRLFFGLVGDNAVSVWDSAEPPFSDNQHQIFQDNIVMQWPDTFSIDIDGNLWCVTNRLQTYVHTVNTSATNFRVLKLGNIDATNYQYYPNGRAPEPPLIESLEDSS</sequence>
<organism evidence="1 2">
    <name type="scientific">Eretmocerus hayati</name>
    <dbReference type="NCBI Taxonomy" id="131215"/>
    <lineage>
        <taxon>Eukaryota</taxon>
        <taxon>Metazoa</taxon>
        <taxon>Ecdysozoa</taxon>
        <taxon>Arthropoda</taxon>
        <taxon>Hexapoda</taxon>
        <taxon>Insecta</taxon>
        <taxon>Pterygota</taxon>
        <taxon>Neoptera</taxon>
        <taxon>Endopterygota</taxon>
        <taxon>Hymenoptera</taxon>
        <taxon>Apocrita</taxon>
        <taxon>Proctotrupomorpha</taxon>
        <taxon>Chalcidoidea</taxon>
        <taxon>Aphelinidae</taxon>
        <taxon>Aphelininae</taxon>
        <taxon>Eretmocerus</taxon>
    </lineage>
</organism>
<dbReference type="EMBL" id="CM056744">
    <property type="protein sequence ID" value="KAJ8665212.1"/>
    <property type="molecule type" value="Genomic_DNA"/>
</dbReference>